<dbReference type="eggNOG" id="COG0786">
    <property type="taxonomic scope" value="Bacteria"/>
</dbReference>
<proteinExistence type="predicted"/>
<dbReference type="InterPro" id="IPR004445">
    <property type="entry name" value="GltS"/>
</dbReference>
<keyword evidence="1" id="KW-0812">Transmembrane</keyword>
<dbReference type="RefSeq" id="WP_074649891.1">
    <property type="nucleotide sequence ID" value="NZ_FOIL01000034.1"/>
</dbReference>
<dbReference type="PANTHER" id="PTHR36178">
    <property type="entry name" value="SLR0625 PROTEIN"/>
    <property type="match status" value="1"/>
</dbReference>
<feature type="transmembrane region" description="Helical" evidence="1">
    <location>
        <begin position="6"/>
        <end position="26"/>
    </location>
</feature>
<organism evidence="2 3">
    <name type="scientific">[Clostridium] aminophilum</name>
    <dbReference type="NCBI Taxonomy" id="1526"/>
    <lineage>
        <taxon>Bacteria</taxon>
        <taxon>Bacillati</taxon>
        <taxon>Bacillota</taxon>
        <taxon>Clostridia</taxon>
        <taxon>Lachnospirales</taxon>
        <taxon>Lachnospiraceae</taxon>
    </lineage>
</organism>
<protein>
    <submittedName>
        <fullName evidence="2">Glutamate:Na+ symporter, ESS family</fullName>
    </submittedName>
</protein>
<evidence type="ECO:0000256" key="1">
    <source>
        <dbReference type="SAM" id="Phobius"/>
    </source>
</evidence>
<keyword evidence="1" id="KW-0472">Membrane</keyword>
<feature type="transmembrane region" description="Helical" evidence="1">
    <location>
        <begin position="181"/>
        <end position="203"/>
    </location>
</feature>
<dbReference type="Pfam" id="PF03616">
    <property type="entry name" value="Glt_symporter"/>
    <property type="match status" value="1"/>
</dbReference>
<dbReference type="GO" id="GO:0015501">
    <property type="term" value="F:glutamate:sodium symporter activity"/>
    <property type="evidence" value="ECO:0007669"/>
    <property type="project" value="InterPro"/>
</dbReference>
<dbReference type="EMBL" id="FOIL01000034">
    <property type="protein sequence ID" value="SET70279.1"/>
    <property type="molecule type" value="Genomic_DNA"/>
</dbReference>
<feature type="transmembrane region" description="Helical" evidence="1">
    <location>
        <begin position="418"/>
        <end position="437"/>
    </location>
</feature>
<feature type="transmembrane region" description="Helical" evidence="1">
    <location>
        <begin position="253"/>
        <end position="271"/>
    </location>
</feature>
<name>A0A1I0GGN0_9FIRM</name>
<feature type="transmembrane region" description="Helical" evidence="1">
    <location>
        <begin position="72"/>
        <end position="90"/>
    </location>
</feature>
<evidence type="ECO:0000313" key="2">
    <source>
        <dbReference type="EMBL" id="SET70279.1"/>
    </source>
</evidence>
<accession>A0A1I0GGN0</accession>
<feature type="transmembrane region" description="Helical" evidence="1">
    <location>
        <begin position="320"/>
        <end position="338"/>
    </location>
</feature>
<feature type="transmembrane region" description="Helical" evidence="1">
    <location>
        <begin position="381"/>
        <end position="398"/>
    </location>
</feature>
<sequence>MTSALMQTLLKSLGALGFLLLIGTLLRAKVPAFRKMLIPASVLGGFIGLFLGPELLGSHAILPFPEEWRTTWSLMPSTLIVPIFAAIPLGNFKKKKEKKAAAEGLHHASRIAMVTGVHASQMGSQIAVGVAAAVLLGKIFPDMGLYENFGFEMSQGFNGGHGTAGAVGNVLLEAGVERWELVQGVATTFATIGLLGGILMGIFHINRAQEKGRTVLLKQASSLPDSTSSGIQKDITKQVSVGRETTSNSNIECLSVHIGLIFLASAAAYLIRGAAVSNNVPGFKEIPVWPYALIVMHFINFLLQKFHLEWLIDSKVKSHLSGMLSDFAIVAAIASMPVKAVAAYIVPMVIVSLVGFVLVYFMTIRAFRFLLPDSCPFERGIYVWGMGTGVMMTGMALLKICDPDYELPVLEDYSVANIVISMTDLIALPIMYNILCYGTSQQMIVYGLVYTAFFIVMALVGKIVYMHSSAEDSNSSREGVSGVAAD</sequence>
<dbReference type="AlphaFoldDB" id="A0A1I0GGN0"/>
<dbReference type="OrthoDB" id="9801557at2"/>
<feature type="transmembrane region" description="Helical" evidence="1">
    <location>
        <begin position="33"/>
        <end position="52"/>
    </location>
</feature>
<dbReference type="Proteomes" id="UP000199820">
    <property type="component" value="Unassembled WGS sequence"/>
</dbReference>
<dbReference type="PANTHER" id="PTHR36178:SF1">
    <property type="entry name" value="SODIUM_GLUTAMATE SYMPORTER"/>
    <property type="match status" value="1"/>
</dbReference>
<dbReference type="GO" id="GO:0016020">
    <property type="term" value="C:membrane"/>
    <property type="evidence" value="ECO:0007669"/>
    <property type="project" value="InterPro"/>
</dbReference>
<feature type="transmembrane region" description="Helical" evidence="1">
    <location>
        <begin position="444"/>
        <end position="465"/>
    </location>
</feature>
<evidence type="ECO:0000313" key="3">
    <source>
        <dbReference type="Proteomes" id="UP000199820"/>
    </source>
</evidence>
<reference evidence="2 3" key="1">
    <citation type="submission" date="2016-10" db="EMBL/GenBank/DDBJ databases">
        <authorList>
            <person name="de Groot N.N."/>
        </authorList>
    </citation>
    <scope>NUCLEOTIDE SEQUENCE [LARGE SCALE GENOMIC DNA]</scope>
    <source>
        <strain evidence="2 3">KH1P1</strain>
    </source>
</reference>
<feature type="transmembrane region" description="Helical" evidence="1">
    <location>
        <begin position="111"/>
        <end position="136"/>
    </location>
</feature>
<feature type="transmembrane region" description="Helical" evidence="1">
    <location>
        <begin position="291"/>
        <end position="308"/>
    </location>
</feature>
<keyword evidence="1" id="KW-1133">Transmembrane helix</keyword>
<feature type="transmembrane region" description="Helical" evidence="1">
    <location>
        <begin position="344"/>
        <end position="361"/>
    </location>
</feature>
<keyword evidence="3" id="KW-1185">Reference proteome</keyword>
<dbReference type="GO" id="GO:0015813">
    <property type="term" value="P:L-glutamate transmembrane transport"/>
    <property type="evidence" value="ECO:0007669"/>
    <property type="project" value="InterPro"/>
</dbReference>
<gene>
    <name evidence="2" type="ORF">SAMN04487771_10344</name>
</gene>